<dbReference type="Pfam" id="PF07549">
    <property type="entry name" value="Sec_GG"/>
    <property type="match status" value="1"/>
</dbReference>
<dbReference type="InterPro" id="IPR000731">
    <property type="entry name" value="SSD"/>
</dbReference>
<evidence type="ECO:0000256" key="2">
    <source>
        <dbReference type="ARBA" id="ARBA00022448"/>
    </source>
</evidence>
<dbReference type="EMBL" id="JBIAFP010000010">
    <property type="protein sequence ID" value="MFE9226731.1"/>
    <property type="molecule type" value="Genomic_DNA"/>
</dbReference>
<comment type="caution">
    <text evidence="12">The sequence shown here is derived from an EMBL/GenBank/DDBJ whole genome shotgun (WGS) entry which is preliminary data.</text>
</comment>
<dbReference type="InterPro" id="IPR022813">
    <property type="entry name" value="SecD/SecF_arch_bac"/>
</dbReference>
<dbReference type="Pfam" id="PF03176">
    <property type="entry name" value="MMPL"/>
    <property type="match status" value="1"/>
</dbReference>
<sequence length="587" mass="61114">MATPKKGRSASAQSKPGRSLALILIALVALTGGMFASGHTKPRLGIDLAGGTSITLRAVPEAGNEAAINKTNMDTAVSIMERRVNGLGVSESEVQTQGRDNIVVNIPKGTNSEQARKQVGTTAKLYFRPVLATEIAGGTASPSPSPTGSPTDKPSGKATDKPEATDKGSASPSASPTTQGRAVTDALKADATPSASASDKGDKASPSPSGSGGTAEADASALQAKYAKLDCTDEKTRSTVGDGVKASDPTLACGKNSQGQWQKYVLGPAEVDGTDVDKAQATLDTQRGAGWTVQMDFTDGGAKKFADITGKLAQNQSPQNQFAIVLDGEVVSDPYVRQALTGGNAEISGNFNQQSAQDLSNMLSYGALPLTFKVDSMTTVTAALGGDQLQAGLIAGAIGLALVVIYLLAYYRGLSFIAILSLLVSAALTYTLMALLGPAIGFALNLPAVCGAIVAIGITADSFIVYFERVRDEIREGRSLRPAVERAWPRARRTILVSDFVSFLAAAVLFLVTVGKVQGFAFTLGLTTLLDVVVVFLFTKPLLTLMARRPFFANGHKWSGLDPKSLGAQPPLRRTRRPAAPVDPKEA</sequence>
<keyword evidence="7 9" id="KW-0811">Translocation</keyword>
<dbReference type="InterPro" id="IPR005791">
    <property type="entry name" value="SecD"/>
</dbReference>
<feature type="region of interest" description="Disordered" evidence="10">
    <location>
        <begin position="136"/>
        <end position="218"/>
    </location>
</feature>
<evidence type="ECO:0000256" key="1">
    <source>
        <dbReference type="ARBA" id="ARBA00004141"/>
    </source>
</evidence>
<evidence type="ECO:0000256" key="5">
    <source>
        <dbReference type="ARBA" id="ARBA00022927"/>
    </source>
</evidence>
<comment type="subunit">
    <text evidence="9">Forms a complex with SecF. Part of the essential Sec protein translocation apparatus which comprises SecA, SecYEG and auxiliary proteins SecDF. Other proteins may also be involved.</text>
</comment>
<dbReference type="PROSITE" id="PS50156">
    <property type="entry name" value="SSD"/>
    <property type="match status" value="1"/>
</dbReference>
<keyword evidence="2 9" id="KW-0813">Transport</keyword>
<accession>A0ABW6LHM9</accession>
<dbReference type="InterPro" id="IPR004869">
    <property type="entry name" value="MMPL_dom"/>
</dbReference>
<keyword evidence="6 9" id="KW-1133">Transmembrane helix</keyword>
<dbReference type="Gene3D" id="3.30.1360.200">
    <property type="match status" value="1"/>
</dbReference>
<evidence type="ECO:0000313" key="12">
    <source>
        <dbReference type="EMBL" id="MFE9226731.1"/>
    </source>
</evidence>
<dbReference type="NCBIfam" id="TIGR01129">
    <property type="entry name" value="secD"/>
    <property type="match status" value="1"/>
</dbReference>
<feature type="compositionally biased region" description="Basic and acidic residues" evidence="10">
    <location>
        <begin position="154"/>
        <end position="166"/>
    </location>
</feature>
<evidence type="ECO:0000259" key="11">
    <source>
        <dbReference type="PROSITE" id="PS50156"/>
    </source>
</evidence>
<reference evidence="12 13" key="1">
    <citation type="submission" date="2024-10" db="EMBL/GenBank/DDBJ databases">
        <title>The Natural Products Discovery Center: Release of the First 8490 Sequenced Strains for Exploring Actinobacteria Biosynthetic Diversity.</title>
        <authorList>
            <person name="Kalkreuter E."/>
            <person name="Kautsar S.A."/>
            <person name="Yang D."/>
            <person name="Bader C.D."/>
            <person name="Teijaro C.N."/>
            <person name="Fluegel L."/>
            <person name="Davis C.M."/>
            <person name="Simpson J.R."/>
            <person name="Lauterbach L."/>
            <person name="Steele A.D."/>
            <person name="Gui C."/>
            <person name="Meng S."/>
            <person name="Li G."/>
            <person name="Viehrig K."/>
            <person name="Ye F."/>
            <person name="Su P."/>
            <person name="Kiefer A.F."/>
            <person name="Nichols A."/>
            <person name="Cepeda A.J."/>
            <person name="Yan W."/>
            <person name="Fan B."/>
            <person name="Jiang Y."/>
            <person name="Adhikari A."/>
            <person name="Zheng C.-J."/>
            <person name="Schuster L."/>
            <person name="Cowan T.M."/>
            <person name="Smanski M.J."/>
            <person name="Chevrette M.G."/>
            <person name="De Carvalho L.P.S."/>
            <person name="Shen B."/>
        </authorList>
    </citation>
    <scope>NUCLEOTIDE SEQUENCE [LARGE SCALE GENOMIC DNA]</scope>
    <source>
        <strain evidence="12 13">NPDC007066</strain>
    </source>
</reference>
<evidence type="ECO:0000256" key="9">
    <source>
        <dbReference type="HAMAP-Rule" id="MF_01463"/>
    </source>
</evidence>
<feature type="compositionally biased region" description="Low complexity" evidence="10">
    <location>
        <begin position="193"/>
        <end position="209"/>
    </location>
</feature>
<feature type="transmembrane region" description="Helical" evidence="9">
    <location>
        <begin position="416"/>
        <end position="440"/>
    </location>
</feature>
<dbReference type="Pfam" id="PF22599">
    <property type="entry name" value="SecDF_P1_head"/>
    <property type="match status" value="1"/>
</dbReference>
<keyword evidence="5 9" id="KW-0653">Protein transport</keyword>
<dbReference type="Pfam" id="PF21760">
    <property type="entry name" value="SecD_1st"/>
    <property type="match status" value="1"/>
</dbReference>
<feature type="transmembrane region" description="Helical" evidence="9">
    <location>
        <begin position="495"/>
        <end position="514"/>
    </location>
</feature>
<dbReference type="SUPFAM" id="SSF82866">
    <property type="entry name" value="Multidrug efflux transporter AcrB transmembrane domain"/>
    <property type="match status" value="1"/>
</dbReference>
<feature type="domain" description="SSD" evidence="11">
    <location>
        <begin position="398"/>
        <end position="545"/>
    </location>
</feature>
<proteinExistence type="inferred from homology"/>
<organism evidence="12 13">
    <name type="scientific">Streptomyces massasporeus</name>
    <dbReference type="NCBI Taxonomy" id="67324"/>
    <lineage>
        <taxon>Bacteria</taxon>
        <taxon>Bacillati</taxon>
        <taxon>Actinomycetota</taxon>
        <taxon>Actinomycetes</taxon>
        <taxon>Kitasatosporales</taxon>
        <taxon>Streptomycetaceae</taxon>
        <taxon>Streptomyces</taxon>
    </lineage>
</organism>
<dbReference type="HAMAP" id="MF_01463_B">
    <property type="entry name" value="SecD_B"/>
    <property type="match status" value="1"/>
</dbReference>
<feature type="region of interest" description="Disordered" evidence="10">
    <location>
        <begin position="562"/>
        <end position="587"/>
    </location>
</feature>
<evidence type="ECO:0000256" key="6">
    <source>
        <dbReference type="ARBA" id="ARBA00022989"/>
    </source>
</evidence>
<dbReference type="PANTHER" id="PTHR30081">
    <property type="entry name" value="PROTEIN-EXPORT MEMBRANE PROTEIN SEC"/>
    <property type="match status" value="1"/>
</dbReference>
<dbReference type="InterPro" id="IPR022646">
    <property type="entry name" value="SecD/SecF_CS"/>
</dbReference>
<evidence type="ECO:0000256" key="10">
    <source>
        <dbReference type="SAM" id="MobiDB-lite"/>
    </source>
</evidence>
<comment type="function">
    <text evidence="9">Part of the Sec protein translocase complex. Interacts with the SecYEG preprotein conducting channel. SecDF uses the proton motive force (PMF) to complete protein translocation after the ATP-dependent function of SecA.</text>
</comment>
<dbReference type="NCBIfam" id="TIGR00916">
    <property type="entry name" value="2A0604s01"/>
    <property type="match status" value="1"/>
</dbReference>
<keyword evidence="8 9" id="KW-0472">Membrane</keyword>
<evidence type="ECO:0000256" key="7">
    <source>
        <dbReference type="ARBA" id="ARBA00023010"/>
    </source>
</evidence>
<feature type="transmembrane region" description="Helical" evidence="9">
    <location>
        <begin position="446"/>
        <end position="467"/>
    </location>
</feature>
<keyword evidence="4 9" id="KW-0812">Transmembrane</keyword>
<comment type="caution">
    <text evidence="9">Lacks conserved residue(s) required for the propagation of feature annotation.</text>
</comment>
<dbReference type="Proteomes" id="UP001601288">
    <property type="component" value="Unassembled WGS sequence"/>
</dbReference>
<keyword evidence="3 9" id="KW-1003">Cell membrane</keyword>
<evidence type="ECO:0000256" key="4">
    <source>
        <dbReference type="ARBA" id="ARBA00022692"/>
    </source>
</evidence>
<keyword evidence="13" id="KW-1185">Reference proteome</keyword>
<comment type="subcellular location">
    <subcellularLocation>
        <location evidence="9">Cell membrane</location>
        <topology evidence="9">Multi-pass membrane protein</topology>
    </subcellularLocation>
    <subcellularLocation>
        <location evidence="1">Membrane</location>
        <topology evidence="1">Multi-pass membrane protein</topology>
    </subcellularLocation>
</comment>
<name>A0ABW6LHM9_9ACTN</name>
<dbReference type="Gene3D" id="1.20.1640.10">
    <property type="entry name" value="Multidrug efflux transporter AcrB transmembrane domain"/>
    <property type="match status" value="1"/>
</dbReference>
<protein>
    <recommendedName>
        <fullName evidence="9">Protein translocase subunit SecD</fullName>
    </recommendedName>
</protein>
<feature type="compositionally biased region" description="Polar residues" evidence="10">
    <location>
        <begin position="168"/>
        <end position="181"/>
    </location>
</feature>
<evidence type="ECO:0000256" key="8">
    <source>
        <dbReference type="ARBA" id="ARBA00023136"/>
    </source>
</evidence>
<dbReference type="Gene3D" id="3.30.70.3220">
    <property type="match status" value="1"/>
</dbReference>
<dbReference type="InterPro" id="IPR048631">
    <property type="entry name" value="SecD_1st"/>
</dbReference>
<comment type="similarity">
    <text evidence="9">Belongs to the SecD/SecF family. SecD subfamily.</text>
</comment>
<evidence type="ECO:0000256" key="3">
    <source>
        <dbReference type="ARBA" id="ARBA00022475"/>
    </source>
</evidence>
<dbReference type="RefSeq" id="WP_358287417.1">
    <property type="nucleotide sequence ID" value="NZ_JBEYGJ010000031.1"/>
</dbReference>
<dbReference type="InterPro" id="IPR054384">
    <property type="entry name" value="SecDF_P1_head"/>
</dbReference>
<feature type="transmembrane region" description="Helical" evidence="9">
    <location>
        <begin position="520"/>
        <end position="539"/>
    </location>
</feature>
<feature type="transmembrane region" description="Helical" evidence="9">
    <location>
        <begin position="389"/>
        <end position="409"/>
    </location>
</feature>
<dbReference type="InterPro" id="IPR055344">
    <property type="entry name" value="SecD_SecF_C_bact"/>
</dbReference>
<gene>
    <name evidence="9 12" type="primary">secD</name>
    <name evidence="12" type="ORF">ACFYM3_19245</name>
</gene>
<dbReference type="PANTHER" id="PTHR30081:SF1">
    <property type="entry name" value="PROTEIN TRANSLOCASE SUBUNIT SECD"/>
    <property type="match status" value="1"/>
</dbReference>
<evidence type="ECO:0000313" key="13">
    <source>
        <dbReference type="Proteomes" id="UP001601288"/>
    </source>
</evidence>
<feature type="compositionally biased region" description="Low complexity" evidence="10">
    <location>
        <begin position="136"/>
        <end position="151"/>
    </location>
</feature>